<evidence type="ECO:0000256" key="1">
    <source>
        <dbReference type="SAM" id="MobiDB-lite"/>
    </source>
</evidence>
<dbReference type="Proteomes" id="UP000017842">
    <property type="component" value="Unassembled WGS sequence"/>
</dbReference>
<protein>
    <recommendedName>
        <fullName evidence="5">Lipoprotein</fullName>
    </recommendedName>
</protein>
<feature type="signal peptide" evidence="2">
    <location>
        <begin position="1"/>
        <end position="21"/>
    </location>
</feature>
<dbReference type="OrthoDB" id="5566953at2"/>
<accession>V5BV87</accession>
<gene>
    <name evidence="3" type="ORF">MGMO_89c00100</name>
</gene>
<dbReference type="PROSITE" id="PS51257">
    <property type="entry name" value="PROKAR_LIPOPROTEIN"/>
    <property type="match status" value="1"/>
</dbReference>
<evidence type="ECO:0000313" key="3">
    <source>
        <dbReference type="EMBL" id="ESS71784.1"/>
    </source>
</evidence>
<dbReference type="STRING" id="1116472.MGMO_89c00100"/>
<keyword evidence="4" id="KW-1185">Reference proteome</keyword>
<reference evidence="3 4" key="1">
    <citation type="journal article" date="2013" name="Genome Announc.">
        <title>Draft Genome Sequence of the Methanotrophic Gammaproteobacterium Methyloglobulus morosus DSM 22980 Strain KoM1.</title>
        <authorList>
            <person name="Poehlein A."/>
            <person name="Deutzmann J.S."/>
            <person name="Daniel R."/>
            <person name="Simeonova D.D."/>
        </authorList>
    </citation>
    <scope>NUCLEOTIDE SEQUENCE [LARGE SCALE GENOMIC DNA]</scope>
    <source>
        <strain evidence="3 4">KoM1</strain>
    </source>
</reference>
<evidence type="ECO:0000256" key="2">
    <source>
        <dbReference type="SAM" id="SignalP"/>
    </source>
</evidence>
<evidence type="ECO:0000313" key="4">
    <source>
        <dbReference type="Proteomes" id="UP000017842"/>
    </source>
</evidence>
<organism evidence="3 4">
    <name type="scientific">Methyloglobulus morosus KoM1</name>
    <dbReference type="NCBI Taxonomy" id="1116472"/>
    <lineage>
        <taxon>Bacteria</taxon>
        <taxon>Pseudomonadati</taxon>
        <taxon>Pseudomonadota</taxon>
        <taxon>Gammaproteobacteria</taxon>
        <taxon>Methylococcales</taxon>
        <taxon>Methylococcaceae</taxon>
        <taxon>Methyloglobulus</taxon>
    </lineage>
</organism>
<feature type="chain" id="PRO_5004731605" description="Lipoprotein" evidence="2">
    <location>
        <begin position="22"/>
        <end position="264"/>
    </location>
</feature>
<dbReference type="AlphaFoldDB" id="V5BV87"/>
<dbReference type="RefSeq" id="WP_023495168.1">
    <property type="nucleotide sequence ID" value="NZ_AYLO01000086.1"/>
</dbReference>
<evidence type="ECO:0008006" key="5">
    <source>
        <dbReference type="Google" id="ProtNLM"/>
    </source>
</evidence>
<dbReference type="eggNOG" id="ENOG50345NV">
    <property type="taxonomic scope" value="Bacteria"/>
</dbReference>
<feature type="region of interest" description="Disordered" evidence="1">
    <location>
        <begin position="204"/>
        <end position="227"/>
    </location>
</feature>
<dbReference type="EMBL" id="AYLO01000086">
    <property type="protein sequence ID" value="ESS71784.1"/>
    <property type="molecule type" value="Genomic_DNA"/>
</dbReference>
<proteinExistence type="predicted"/>
<keyword evidence="2" id="KW-0732">Signal</keyword>
<comment type="caution">
    <text evidence="3">The sequence shown here is derived from an EMBL/GenBank/DDBJ whole genome shotgun (WGS) entry which is preliminary data.</text>
</comment>
<name>V5BV87_9GAMM</name>
<sequence length="264" mass="28739">MNIPKHYLIKPICATALCSLAACSTNTVKTQSAFDFSNPGRIEMQISADDGTVIPQGLAEEVSKNLTDWNYPMGTKNGESYSHILRAKVGVVTHSATPTGFSFSAGNSDPRAIDFQKADVLPITCVLTAIAHPVQTSELKLGFVEDKTSKVFSGEDKLADHISTVCFNLLSEVKWPKKAEKTTGSTTIKSPSWMPEIRIETKEAPVGAVEKPPTTDNVQATPNKDDSKDIEVKTIAPANTEHKKQIIIYNQGAPVILEFGHERR</sequence>